<evidence type="ECO:0000313" key="4">
    <source>
        <dbReference type="Proteomes" id="UP000593591"/>
    </source>
</evidence>
<dbReference type="RefSeq" id="WP_184651232.1">
    <property type="nucleotide sequence ID" value="NZ_JACHFR010000001.1"/>
</dbReference>
<dbReference type="PROSITE" id="PS51257">
    <property type="entry name" value="PROKAR_LIPOPROTEIN"/>
    <property type="match status" value="1"/>
</dbReference>
<dbReference type="KEGG" id="trc:DYE49_08460"/>
<dbReference type="EMBL" id="CP031517">
    <property type="protein sequence ID" value="QOS40488.1"/>
    <property type="molecule type" value="Genomic_DNA"/>
</dbReference>
<name>A0A840SAG5_9SPIR</name>
<evidence type="ECO:0000313" key="1">
    <source>
        <dbReference type="EMBL" id="MBB5217785.1"/>
    </source>
</evidence>
<dbReference type="Proteomes" id="UP000593591">
    <property type="component" value="Chromosome"/>
</dbReference>
<protein>
    <recommendedName>
        <fullName evidence="5">SD-repeat containing protein B domain-containing protein</fullName>
    </recommendedName>
</protein>
<dbReference type="EMBL" id="JACHFR010000001">
    <property type="protein sequence ID" value="MBB5217785.1"/>
    <property type="molecule type" value="Genomic_DNA"/>
</dbReference>
<dbReference type="AlphaFoldDB" id="A0A840SAG5"/>
<proteinExistence type="predicted"/>
<evidence type="ECO:0000313" key="3">
    <source>
        <dbReference type="Proteomes" id="UP000578697"/>
    </source>
</evidence>
<reference evidence="2 4" key="1">
    <citation type="submission" date="2018-08" db="EMBL/GenBank/DDBJ databases">
        <title>The first complete genome of Treponema rectale (CHPAT), a commensal spirochete of the bovine rectum.</title>
        <authorList>
            <person name="Staton G.J."/>
            <person name="Clegg S.R."/>
            <person name="Carter S.D."/>
            <person name="Radford A.D."/>
            <person name="Darby A."/>
            <person name="Hall N."/>
            <person name="Birtles R.J."/>
            <person name="Evans N.J."/>
        </authorList>
    </citation>
    <scope>NUCLEOTIDE SEQUENCE [LARGE SCALE GENOMIC DNA]</scope>
    <source>
        <strain evidence="2 4">CHPA</strain>
    </source>
</reference>
<sequence length="135" mass="14777">MKNNINKITWTWKKISASILAVLGIGTLTSCYGVVESYNTVYGKVSGDSDGDGVNEPVGGIKIDFVSDNETVASSYSSMDGEYYIDIDDSFSSKGKLVFTDVDGEKNGKWKTLEKEINLDTDDICKFDVTLDSDE</sequence>
<organism evidence="1 3">
    <name type="scientific">Treponema rectale</name>
    <dbReference type="NCBI Taxonomy" id="744512"/>
    <lineage>
        <taxon>Bacteria</taxon>
        <taxon>Pseudomonadati</taxon>
        <taxon>Spirochaetota</taxon>
        <taxon>Spirochaetia</taxon>
        <taxon>Spirochaetales</taxon>
        <taxon>Treponemataceae</taxon>
        <taxon>Treponema</taxon>
    </lineage>
</organism>
<evidence type="ECO:0008006" key="5">
    <source>
        <dbReference type="Google" id="ProtNLM"/>
    </source>
</evidence>
<dbReference type="Proteomes" id="UP000578697">
    <property type="component" value="Unassembled WGS sequence"/>
</dbReference>
<reference evidence="1 3" key="2">
    <citation type="submission" date="2020-08" db="EMBL/GenBank/DDBJ databases">
        <title>Genomic Encyclopedia of Type Strains, Phase IV (KMG-IV): sequencing the most valuable type-strain genomes for metagenomic binning, comparative biology and taxonomic classification.</title>
        <authorList>
            <person name="Goeker M."/>
        </authorList>
    </citation>
    <scope>NUCLEOTIDE SEQUENCE [LARGE SCALE GENOMIC DNA]</scope>
    <source>
        <strain evidence="1 3">DSM 103679</strain>
    </source>
</reference>
<gene>
    <name evidence="2" type="ORF">DYE49_08460</name>
    <name evidence="1" type="ORF">HNP77_000129</name>
</gene>
<accession>A0A840SAG5</accession>
<keyword evidence="3" id="KW-1185">Reference proteome</keyword>
<evidence type="ECO:0000313" key="2">
    <source>
        <dbReference type="EMBL" id="QOS40488.1"/>
    </source>
</evidence>